<dbReference type="AlphaFoldDB" id="A0A8E2DP15"/>
<evidence type="ECO:0000256" key="1">
    <source>
        <dbReference type="SAM" id="MobiDB-lite"/>
    </source>
</evidence>
<protein>
    <recommendedName>
        <fullName evidence="4">MATH domain-containing protein</fullName>
    </recommendedName>
</protein>
<evidence type="ECO:0000313" key="2">
    <source>
        <dbReference type="EMBL" id="OCH92548.1"/>
    </source>
</evidence>
<feature type="compositionally biased region" description="Acidic residues" evidence="1">
    <location>
        <begin position="244"/>
        <end position="265"/>
    </location>
</feature>
<feature type="compositionally biased region" description="Acidic residues" evidence="1">
    <location>
        <begin position="276"/>
        <end position="300"/>
    </location>
</feature>
<reference evidence="2 3" key="1">
    <citation type="submission" date="2016-07" db="EMBL/GenBank/DDBJ databases">
        <title>Draft genome of the white-rot fungus Obba rivulosa 3A-2.</title>
        <authorList>
            <consortium name="DOE Joint Genome Institute"/>
            <person name="Miettinen O."/>
            <person name="Riley R."/>
            <person name="Acob R."/>
            <person name="Barry K."/>
            <person name="Cullen D."/>
            <person name="De Vries R."/>
            <person name="Hainaut M."/>
            <person name="Hatakka A."/>
            <person name="Henrissat B."/>
            <person name="Hilden K."/>
            <person name="Kuo R."/>
            <person name="Labutti K."/>
            <person name="Lipzen A."/>
            <person name="Makela M.R."/>
            <person name="Sandor L."/>
            <person name="Spatafora J.W."/>
            <person name="Grigoriev I.V."/>
            <person name="Hibbett D.S."/>
        </authorList>
    </citation>
    <scope>NUCLEOTIDE SEQUENCE [LARGE SCALE GENOMIC DNA]</scope>
    <source>
        <strain evidence="2 3">3A-2</strain>
    </source>
</reference>
<feature type="region of interest" description="Disordered" evidence="1">
    <location>
        <begin position="225"/>
        <end position="307"/>
    </location>
</feature>
<proteinExistence type="predicted"/>
<dbReference type="Proteomes" id="UP000250043">
    <property type="component" value="Unassembled WGS sequence"/>
</dbReference>
<evidence type="ECO:0008006" key="4">
    <source>
        <dbReference type="Google" id="ProtNLM"/>
    </source>
</evidence>
<keyword evidence="3" id="KW-1185">Reference proteome</keyword>
<organism evidence="2 3">
    <name type="scientific">Obba rivulosa</name>
    <dbReference type="NCBI Taxonomy" id="1052685"/>
    <lineage>
        <taxon>Eukaryota</taxon>
        <taxon>Fungi</taxon>
        <taxon>Dikarya</taxon>
        <taxon>Basidiomycota</taxon>
        <taxon>Agaricomycotina</taxon>
        <taxon>Agaricomycetes</taxon>
        <taxon>Polyporales</taxon>
        <taxon>Gelatoporiaceae</taxon>
        <taxon>Obba</taxon>
    </lineage>
</organism>
<sequence length="517" mass="58580">MSRLEPSMSQYAFSVRFEIKDLHLHFNPNPRGQPKERISQRFGDGWVVRLTTRDMGDDCYIGIGVQRLETAQDSCRFGRAWISVTFQSLSGLLTYFSRSEEFNPDLDYEGEGWDKAISKNLHWCQEETLCFENAMVLTVEIRMPVAPGISSQPIANFLYDAMIDMRAPRLGFITFSQRLDSGWLFKPSTIYAPADILAANGIDMRRLWHSRLVKWGHAVTEQDDFTSTGYVDDDSDFEDHHDDSDEDEDYEESGSDGDSDDDDVDMAGSREHSDEGGQDEEVEVDEEDGDEEQDEEEESDPSMTFSEVEDVQEFCNQIIRSSDANGAACEGGMLADADDGASGEDVKSDTMDTDDRLQYDTWIIAGVASSTWEALIFYLCTGIISFAPLSSEAADLQRDMCIKAYKAKYPKRAAPCSAKSMYRLGVRLRHEELKARAFNHLKMQLSERTIIAEIFSEFASKFEDVREMELDILAQHWHILKNSKSLSQKIDDFADGKLPHAGEVVKEIFRRMSMAKA</sequence>
<evidence type="ECO:0000313" key="3">
    <source>
        <dbReference type="Proteomes" id="UP000250043"/>
    </source>
</evidence>
<name>A0A8E2DP15_9APHY</name>
<accession>A0A8E2DP15</accession>
<gene>
    <name evidence="2" type="ORF">OBBRIDRAFT_791147</name>
</gene>
<dbReference type="EMBL" id="KV722367">
    <property type="protein sequence ID" value="OCH92548.1"/>
    <property type="molecule type" value="Genomic_DNA"/>
</dbReference>
<dbReference type="OrthoDB" id="6359816at2759"/>